<dbReference type="EMBL" id="JASPKY010000053">
    <property type="protein sequence ID" value="KAK9745004.1"/>
    <property type="molecule type" value="Genomic_DNA"/>
</dbReference>
<evidence type="ECO:0000313" key="2">
    <source>
        <dbReference type="EMBL" id="KAK9745004.1"/>
    </source>
</evidence>
<evidence type="ECO:0000256" key="1">
    <source>
        <dbReference type="SAM" id="MobiDB-lite"/>
    </source>
</evidence>
<dbReference type="AlphaFoldDB" id="A0AAW1MBV1"/>
<keyword evidence="3" id="KW-1185">Reference proteome</keyword>
<name>A0AAW1MBV1_POPJA</name>
<accession>A0AAW1MBV1</accession>
<feature type="region of interest" description="Disordered" evidence="1">
    <location>
        <begin position="1"/>
        <end position="72"/>
    </location>
</feature>
<protein>
    <submittedName>
        <fullName evidence="2">Uncharacterized protein</fullName>
    </submittedName>
</protein>
<gene>
    <name evidence="2" type="ORF">QE152_g7317</name>
</gene>
<feature type="compositionally biased region" description="Polar residues" evidence="1">
    <location>
        <begin position="25"/>
        <end position="36"/>
    </location>
</feature>
<feature type="compositionally biased region" description="Basic and acidic residues" evidence="1">
    <location>
        <begin position="8"/>
        <end position="22"/>
    </location>
</feature>
<organism evidence="2 3">
    <name type="scientific">Popillia japonica</name>
    <name type="common">Japanese beetle</name>
    <dbReference type="NCBI Taxonomy" id="7064"/>
    <lineage>
        <taxon>Eukaryota</taxon>
        <taxon>Metazoa</taxon>
        <taxon>Ecdysozoa</taxon>
        <taxon>Arthropoda</taxon>
        <taxon>Hexapoda</taxon>
        <taxon>Insecta</taxon>
        <taxon>Pterygota</taxon>
        <taxon>Neoptera</taxon>
        <taxon>Endopterygota</taxon>
        <taxon>Coleoptera</taxon>
        <taxon>Polyphaga</taxon>
        <taxon>Scarabaeiformia</taxon>
        <taxon>Scarabaeidae</taxon>
        <taxon>Rutelinae</taxon>
        <taxon>Popillia</taxon>
    </lineage>
</organism>
<comment type="caution">
    <text evidence="2">The sequence shown here is derived from an EMBL/GenBank/DDBJ whole genome shotgun (WGS) entry which is preliminary data.</text>
</comment>
<dbReference type="Proteomes" id="UP001458880">
    <property type="component" value="Unassembled WGS sequence"/>
</dbReference>
<feature type="compositionally biased region" description="Polar residues" evidence="1">
    <location>
        <begin position="56"/>
        <end position="72"/>
    </location>
</feature>
<proteinExistence type="predicted"/>
<evidence type="ECO:0000313" key="3">
    <source>
        <dbReference type="Proteomes" id="UP001458880"/>
    </source>
</evidence>
<sequence length="72" mass="8037">MKARGPKQAREFVGKQTEEKASHHTPIQPQTRSKPASFSLEREESNQPAIRLPHTAIQSDLSDTTKVDSPNN</sequence>
<reference evidence="2 3" key="1">
    <citation type="journal article" date="2024" name="BMC Genomics">
        <title>De novo assembly and annotation of Popillia japonica's genome with initial clues to its potential as an invasive pest.</title>
        <authorList>
            <person name="Cucini C."/>
            <person name="Boschi S."/>
            <person name="Funari R."/>
            <person name="Cardaioli E."/>
            <person name="Iannotti N."/>
            <person name="Marturano G."/>
            <person name="Paoli F."/>
            <person name="Bruttini M."/>
            <person name="Carapelli A."/>
            <person name="Frati F."/>
            <person name="Nardi F."/>
        </authorList>
    </citation>
    <scope>NUCLEOTIDE SEQUENCE [LARGE SCALE GENOMIC DNA]</scope>
    <source>
        <strain evidence="2">DMR45628</strain>
    </source>
</reference>